<comment type="caution">
    <text evidence="7">The sequence shown here is derived from an EMBL/GenBank/DDBJ whole genome shotgun (WGS) entry which is preliminary data.</text>
</comment>
<keyword evidence="4" id="KW-0175">Coiled coil</keyword>
<evidence type="ECO:0000313" key="7">
    <source>
        <dbReference type="EMBL" id="MPC85395.1"/>
    </source>
</evidence>
<gene>
    <name evidence="7" type="primary">cluap1</name>
    <name evidence="7" type="ORF">E2C01_080167</name>
</gene>
<comment type="similarity">
    <text evidence="2">Belongs to the CLUAP1 family.</text>
</comment>
<keyword evidence="5" id="KW-0969">Cilium</keyword>
<dbReference type="EMBL" id="VSRR010068334">
    <property type="protein sequence ID" value="MPC85395.1"/>
    <property type="molecule type" value="Genomic_DNA"/>
</dbReference>
<dbReference type="Proteomes" id="UP000324222">
    <property type="component" value="Unassembled WGS sequence"/>
</dbReference>
<dbReference type="PANTHER" id="PTHR21547">
    <property type="entry name" value="CLUSTERIN ASSOCIATED PROTEIN 1"/>
    <property type="match status" value="1"/>
</dbReference>
<keyword evidence="8" id="KW-1185">Reference proteome</keyword>
<name>A0A5B7ISG0_PORTR</name>
<dbReference type="GO" id="GO:0005815">
    <property type="term" value="C:microtubule organizing center"/>
    <property type="evidence" value="ECO:0007669"/>
    <property type="project" value="TreeGrafter"/>
</dbReference>
<protein>
    <submittedName>
        <fullName evidence="7">Clusterin-associated protein 1</fullName>
    </submittedName>
</protein>
<evidence type="ECO:0000256" key="6">
    <source>
        <dbReference type="ARBA" id="ARBA00023273"/>
    </source>
</evidence>
<accession>A0A5B7ISG0</accession>
<evidence type="ECO:0000256" key="2">
    <source>
        <dbReference type="ARBA" id="ARBA00008340"/>
    </source>
</evidence>
<dbReference type="GO" id="GO:0005929">
    <property type="term" value="C:cilium"/>
    <property type="evidence" value="ECO:0007669"/>
    <property type="project" value="UniProtKB-SubCell"/>
</dbReference>
<dbReference type="InterPro" id="IPR019366">
    <property type="entry name" value="Clusterin-associated_protein-1"/>
</dbReference>
<evidence type="ECO:0000256" key="3">
    <source>
        <dbReference type="ARBA" id="ARBA00022794"/>
    </source>
</evidence>
<dbReference type="GO" id="GO:0060271">
    <property type="term" value="P:cilium assembly"/>
    <property type="evidence" value="ECO:0007669"/>
    <property type="project" value="TreeGrafter"/>
</dbReference>
<dbReference type="PANTHER" id="PTHR21547:SF0">
    <property type="entry name" value="CLUSTERIN-ASSOCIATED PROTEIN 1"/>
    <property type="match status" value="1"/>
</dbReference>
<dbReference type="AlphaFoldDB" id="A0A5B7ISG0"/>
<keyword evidence="6" id="KW-0966">Cell projection</keyword>
<evidence type="ECO:0000313" key="8">
    <source>
        <dbReference type="Proteomes" id="UP000324222"/>
    </source>
</evidence>
<sequence>MIFQETRTVIINRQLELTEVEAGMQEAIQACDDEVKRNQVSIENVDSDQANLQAKIEKKKTGLDRGQKRLLTLKKGYCWSLLQTYDDHMLHMKALIGSTAQQWLAETPCQKYVVRVRHLSPESIMVGQVCHWL</sequence>
<keyword evidence="3" id="KW-0970">Cilium biogenesis/degradation</keyword>
<dbReference type="OrthoDB" id="438545at2759"/>
<dbReference type="GO" id="GO:0030992">
    <property type="term" value="C:intraciliary transport particle B"/>
    <property type="evidence" value="ECO:0007669"/>
    <property type="project" value="TreeGrafter"/>
</dbReference>
<evidence type="ECO:0000256" key="5">
    <source>
        <dbReference type="ARBA" id="ARBA00023069"/>
    </source>
</evidence>
<reference evidence="7 8" key="1">
    <citation type="submission" date="2019-05" db="EMBL/GenBank/DDBJ databases">
        <title>Another draft genome of Portunus trituberculatus and its Hox gene families provides insights of decapod evolution.</title>
        <authorList>
            <person name="Jeong J.-H."/>
            <person name="Song I."/>
            <person name="Kim S."/>
            <person name="Choi T."/>
            <person name="Kim D."/>
            <person name="Ryu S."/>
            <person name="Kim W."/>
        </authorList>
    </citation>
    <scope>NUCLEOTIDE SEQUENCE [LARGE SCALE GENOMIC DNA]</scope>
    <source>
        <tissue evidence="7">Muscle</tissue>
    </source>
</reference>
<comment type="subcellular location">
    <subcellularLocation>
        <location evidence="1">Cell projection</location>
        <location evidence="1">Cilium</location>
    </subcellularLocation>
</comment>
<evidence type="ECO:0000256" key="1">
    <source>
        <dbReference type="ARBA" id="ARBA00004138"/>
    </source>
</evidence>
<dbReference type="Pfam" id="PF10234">
    <property type="entry name" value="Cluap1"/>
    <property type="match status" value="1"/>
</dbReference>
<organism evidence="7 8">
    <name type="scientific">Portunus trituberculatus</name>
    <name type="common">Swimming crab</name>
    <name type="synonym">Neptunus trituberculatus</name>
    <dbReference type="NCBI Taxonomy" id="210409"/>
    <lineage>
        <taxon>Eukaryota</taxon>
        <taxon>Metazoa</taxon>
        <taxon>Ecdysozoa</taxon>
        <taxon>Arthropoda</taxon>
        <taxon>Crustacea</taxon>
        <taxon>Multicrustacea</taxon>
        <taxon>Malacostraca</taxon>
        <taxon>Eumalacostraca</taxon>
        <taxon>Eucarida</taxon>
        <taxon>Decapoda</taxon>
        <taxon>Pleocyemata</taxon>
        <taxon>Brachyura</taxon>
        <taxon>Eubrachyura</taxon>
        <taxon>Portunoidea</taxon>
        <taxon>Portunidae</taxon>
        <taxon>Portuninae</taxon>
        <taxon>Portunus</taxon>
    </lineage>
</organism>
<proteinExistence type="inferred from homology"/>
<evidence type="ECO:0000256" key="4">
    <source>
        <dbReference type="ARBA" id="ARBA00023054"/>
    </source>
</evidence>